<sequence>MMRFGPQEYVLMTGLKCGLFPEGDNFDRFIERKRLKERCFKSNDKISLAQLQSTVARSSTIQVDCYKLGLVLIVEGVFNVPDNNVSFHLPTLSFVDDLDFFLAYPWSRLHVYAILHPHRCRGRAALFLHSCRTMIPCGAGGQSGKHDSDDKVSSGGSGEDDRFGDDDSDGQLGSDRDDNDNKDHNGDHSEDTDVHGRGIEPCPDEHDMAVHTGRLLPLDGVDSASCPDETVLLVGTKHLLDETDIAPCLDDDRESFLTPIDDPQGVVTEVPVPASVLEAGGRITTTR</sequence>
<name>A0A8S0RL70_OLEEU</name>
<accession>A0A8S0RL70</accession>
<proteinExistence type="predicted"/>
<dbReference type="InterPro" id="IPR015410">
    <property type="entry name" value="DUF1985"/>
</dbReference>
<dbReference type="Proteomes" id="UP000594638">
    <property type="component" value="Unassembled WGS sequence"/>
</dbReference>
<reference evidence="3 4" key="1">
    <citation type="submission" date="2019-12" db="EMBL/GenBank/DDBJ databases">
        <authorList>
            <person name="Alioto T."/>
            <person name="Alioto T."/>
            <person name="Gomez Garrido J."/>
        </authorList>
    </citation>
    <scope>NUCLEOTIDE SEQUENCE [LARGE SCALE GENOMIC DNA]</scope>
</reference>
<evidence type="ECO:0000313" key="4">
    <source>
        <dbReference type="Proteomes" id="UP000594638"/>
    </source>
</evidence>
<comment type="caution">
    <text evidence="3">The sequence shown here is derived from an EMBL/GenBank/DDBJ whole genome shotgun (WGS) entry which is preliminary data.</text>
</comment>
<dbReference type="Pfam" id="PF09331">
    <property type="entry name" value="DUF1985"/>
    <property type="match status" value="1"/>
</dbReference>
<evidence type="ECO:0000313" key="3">
    <source>
        <dbReference type="EMBL" id="CAA2979554.1"/>
    </source>
</evidence>
<dbReference type="PANTHER" id="PTHR48449:SF1">
    <property type="entry name" value="DUF1985 DOMAIN-CONTAINING PROTEIN"/>
    <property type="match status" value="1"/>
</dbReference>
<evidence type="ECO:0000259" key="2">
    <source>
        <dbReference type="Pfam" id="PF09331"/>
    </source>
</evidence>
<evidence type="ECO:0000256" key="1">
    <source>
        <dbReference type="SAM" id="MobiDB-lite"/>
    </source>
</evidence>
<dbReference type="OrthoDB" id="1114298at2759"/>
<feature type="domain" description="DUF1985" evidence="2">
    <location>
        <begin position="2"/>
        <end position="111"/>
    </location>
</feature>
<feature type="compositionally biased region" description="Basic and acidic residues" evidence="1">
    <location>
        <begin position="174"/>
        <end position="206"/>
    </location>
</feature>
<dbReference type="EMBL" id="CACTIH010003630">
    <property type="protein sequence ID" value="CAA2979554.1"/>
    <property type="molecule type" value="Genomic_DNA"/>
</dbReference>
<dbReference type="PANTHER" id="PTHR48449">
    <property type="entry name" value="DUF1985 DOMAIN-CONTAINING PROTEIN"/>
    <property type="match status" value="1"/>
</dbReference>
<feature type="region of interest" description="Disordered" evidence="1">
    <location>
        <begin position="139"/>
        <end position="206"/>
    </location>
</feature>
<dbReference type="Gramene" id="OE9A048338T1">
    <property type="protein sequence ID" value="OE9A048338C1"/>
    <property type="gene ID" value="OE9A048338"/>
</dbReference>
<organism evidence="3 4">
    <name type="scientific">Olea europaea subsp. europaea</name>
    <dbReference type="NCBI Taxonomy" id="158383"/>
    <lineage>
        <taxon>Eukaryota</taxon>
        <taxon>Viridiplantae</taxon>
        <taxon>Streptophyta</taxon>
        <taxon>Embryophyta</taxon>
        <taxon>Tracheophyta</taxon>
        <taxon>Spermatophyta</taxon>
        <taxon>Magnoliopsida</taxon>
        <taxon>eudicotyledons</taxon>
        <taxon>Gunneridae</taxon>
        <taxon>Pentapetalae</taxon>
        <taxon>asterids</taxon>
        <taxon>lamiids</taxon>
        <taxon>Lamiales</taxon>
        <taxon>Oleaceae</taxon>
        <taxon>Oleeae</taxon>
        <taxon>Olea</taxon>
    </lineage>
</organism>
<keyword evidence="4" id="KW-1185">Reference proteome</keyword>
<gene>
    <name evidence="3" type="ORF">OLEA9_A048338</name>
</gene>
<dbReference type="AlphaFoldDB" id="A0A8S0RL70"/>
<protein>
    <recommendedName>
        <fullName evidence="2">DUF1985 domain-containing protein</fullName>
    </recommendedName>
</protein>